<dbReference type="Proteomes" id="UP001530400">
    <property type="component" value="Unassembled WGS sequence"/>
</dbReference>
<organism evidence="3 4">
    <name type="scientific">Cyclotella atomus</name>
    <dbReference type="NCBI Taxonomy" id="382360"/>
    <lineage>
        <taxon>Eukaryota</taxon>
        <taxon>Sar</taxon>
        <taxon>Stramenopiles</taxon>
        <taxon>Ochrophyta</taxon>
        <taxon>Bacillariophyta</taxon>
        <taxon>Coscinodiscophyceae</taxon>
        <taxon>Thalassiosirophycidae</taxon>
        <taxon>Stephanodiscales</taxon>
        <taxon>Stephanodiscaceae</taxon>
        <taxon>Cyclotella</taxon>
    </lineage>
</organism>
<keyword evidence="2" id="KW-1133">Transmembrane helix</keyword>
<evidence type="ECO:0000256" key="1">
    <source>
        <dbReference type="SAM" id="MobiDB-lite"/>
    </source>
</evidence>
<feature type="region of interest" description="Disordered" evidence="1">
    <location>
        <begin position="162"/>
        <end position="196"/>
    </location>
</feature>
<dbReference type="EMBL" id="JALLPJ020000938">
    <property type="protein sequence ID" value="KAL3779336.1"/>
    <property type="molecule type" value="Genomic_DNA"/>
</dbReference>
<dbReference type="AlphaFoldDB" id="A0ABD3NV90"/>
<proteinExistence type="predicted"/>
<gene>
    <name evidence="3" type="ORF">ACHAWO_006294</name>
</gene>
<evidence type="ECO:0000313" key="3">
    <source>
        <dbReference type="EMBL" id="KAL3779336.1"/>
    </source>
</evidence>
<accession>A0ABD3NV90</accession>
<comment type="caution">
    <text evidence="3">The sequence shown here is derived from an EMBL/GenBank/DDBJ whole genome shotgun (WGS) entry which is preliminary data.</text>
</comment>
<evidence type="ECO:0000313" key="4">
    <source>
        <dbReference type="Proteomes" id="UP001530400"/>
    </source>
</evidence>
<reference evidence="3 4" key="1">
    <citation type="submission" date="2024-10" db="EMBL/GenBank/DDBJ databases">
        <title>Updated reference genomes for cyclostephanoid diatoms.</title>
        <authorList>
            <person name="Roberts W.R."/>
            <person name="Alverson A.J."/>
        </authorList>
    </citation>
    <scope>NUCLEOTIDE SEQUENCE [LARGE SCALE GENOMIC DNA]</scope>
    <source>
        <strain evidence="3 4">AJA010-31</strain>
    </source>
</reference>
<feature type="transmembrane region" description="Helical" evidence="2">
    <location>
        <begin position="462"/>
        <end position="484"/>
    </location>
</feature>
<sequence length="504" mass="56837">MLKAATILIGASAAASHPLRHAKSLHRLLANDNNNNNGYLTSSHSIRFSQCIDLKLLDEDLFDEEVVEYVQNNEIVSTKSYILFHLCESDECYYESQDDLYFVDLRSFLANIGVYRSQERGRYCEACLEFEEYCNSGDDYGNGGDYSDDGQVAANGDDAVQREEEVENDNVQEEQENNNAADEQVQEEDAAAAEGNNDAVQQRKLFSTTAHRALTNNNAIDCNQCSALNCYNQTYTTNDDDISDLITNLANCLPTNQYWNNEQLYISAMCTPYGDGVELAVFLDNECTVYTNKATFANVYQNYIQENGLDDLSSYVEMFVKSGLEQDMSCEDVEYITPEEAAAADYNDDDDANNNNNGQVNEYCQQIFNQGAVEFNQCYSNNNDDESSFGNRYNPNDDEYSWYTYDMTYDQAKDLQDVCTVVYKMEGEYYYSYDAEKSGTWYSRDKSGSIKSKQAGYAMVEFSPMAIALLVLLGVGIVGVSAFYSCRKSKARRIEPLYQGGAMI</sequence>
<name>A0ABD3NV90_9STRA</name>
<keyword evidence="2" id="KW-0472">Membrane</keyword>
<keyword evidence="2" id="KW-0812">Transmembrane</keyword>
<evidence type="ECO:0000256" key="2">
    <source>
        <dbReference type="SAM" id="Phobius"/>
    </source>
</evidence>
<keyword evidence="4" id="KW-1185">Reference proteome</keyword>
<protein>
    <submittedName>
        <fullName evidence="3">Uncharacterized protein</fullName>
    </submittedName>
</protein>
<feature type="compositionally biased region" description="Acidic residues" evidence="1">
    <location>
        <begin position="164"/>
        <end position="176"/>
    </location>
</feature>